<dbReference type="GO" id="GO:0042777">
    <property type="term" value="P:proton motive force-driven plasma membrane ATP synthesis"/>
    <property type="evidence" value="ECO:0007669"/>
    <property type="project" value="TreeGrafter"/>
</dbReference>
<evidence type="ECO:0000313" key="13">
    <source>
        <dbReference type="EMBL" id="MUG72419.1"/>
    </source>
</evidence>
<dbReference type="PANTHER" id="PTHR42823">
    <property type="entry name" value="ATP SYNTHASE SUBUNIT A, CHLOROPLASTIC"/>
    <property type="match status" value="1"/>
</dbReference>
<evidence type="ECO:0000313" key="14">
    <source>
        <dbReference type="Proteomes" id="UP000450917"/>
    </source>
</evidence>
<feature type="transmembrane region" description="Helical" evidence="11">
    <location>
        <begin position="75"/>
        <end position="102"/>
    </location>
</feature>
<dbReference type="Pfam" id="PF00119">
    <property type="entry name" value="ATP-synt_A"/>
    <property type="match status" value="1"/>
</dbReference>
<evidence type="ECO:0000256" key="5">
    <source>
        <dbReference type="ARBA" id="ARBA00022692"/>
    </source>
</evidence>
<organism evidence="13 14">
    <name type="scientific">Paenibacillus validus</name>
    <dbReference type="NCBI Taxonomy" id="44253"/>
    <lineage>
        <taxon>Bacteria</taxon>
        <taxon>Bacillati</taxon>
        <taxon>Bacillota</taxon>
        <taxon>Bacilli</taxon>
        <taxon>Bacillales</taxon>
        <taxon>Paenibacillaceae</taxon>
        <taxon>Paenibacillus</taxon>
    </lineage>
</organism>
<evidence type="ECO:0000256" key="1">
    <source>
        <dbReference type="ARBA" id="ARBA00004141"/>
    </source>
</evidence>
<keyword evidence="6 11" id="KW-0375">Hydrogen ion transport</keyword>
<evidence type="ECO:0000256" key="9">
    <source>
        <dbReference type="ARBA" id="ARBA00023136"/>
    </source>
</evidence>
<accession>A0A7X2ZCG0</accession>
<dbReference type="PRINTS" id="PR00123">
    <property type="entry name" value="ATPASEA"/>
</dbReference>
<evidence type="ECO:0000256" key="10">
    <source>
        <dbReference type="ARBA" id="ARBA00023310"/>
    </source>
</evidence>
<keyword evidence="3 11" id="KW-0813">Transport</keyword>
<keyword evidence="11" id="KW-1003">Cell membrane</keyword>
<dbReference type="GO" id="GO:0046933">
    <property type="term" value="F:proton-transporting ATP synthase activity, rotational mechanism"/>
    <property type="evidence" value="ECO:0007669"/>
    <property type="project" value="UniProtKB-UniRule"/>
</dbReference>
<comment type="subcellular location">
    <subcellularLocation>
        <location evidence="11 12">Cell membrane</location>
        <topology evidence="11 12">Multi-pass membrane protein</topology>
    </subcellularLocation>
    <subcellularLocation>
        <location evidence="1">Membrane</location>
        <topology evidence="1">Multi-pass membrane protein</topology>
    </subcellularLocation>
</comment>
<keyword evidence="4 11" id="KW-0138">CF(0)</keyword>
<gene>
    <name evidence="11 13" type="primary">atpB</name>
    <name evidence="13" type="ORF">GNP93_17265</name>
</gene>
<feature type="transmembrane region" description="Helical" evidence="11">
    <location>
        <begin position="16"/>
        <end position="37"/>
    </location>
</feature>
<dbReference type="EMBL" id="WNZX01000015">
    <property type="protein sequence ID" value="MUG72419.1"/>
    <property type="molecule type" value="Genomic_DNA"/>
</dbReference>
<dbReference type="NCBIfam" id="TIGR01131">
    <property type="entry name" value="ATP_synt_6_or_A"/>
    <property type="match status" value="1"/>
</dbReference>
<comment type="caution">
    <text evidence="13">The sequence shown here is derived from an EMBL/GenBank/DDBJ whole genome shotgun (WGS) entry which is preliminary data.</text>
</comment>
<evidence type="ECO:0000256" key="8">
    <source>
        <dbReference type="ARBA" id="ARBA00023065"/>
    </source>
</evidence>
<comment type="function">
    <text evidence="11 12">Key component of the proton channel; it plays a direct role in the translocation of protons across the membrane.</text>
</comment>
<evidence type="ECO:0000256" key="7">
    <source>
        <dbReference type="ARBA" id="ARBA00022989"/>
    </source>
</evidence>
<evidence type="ECO:0000256" key="2">
    <source>
        <dbReference type="ARBA" id="ARBA00006810"/>
    </source>
</evidence>
<evidence type="ECO:0000256" key="6">
    <source>
        <dbReference type="ARBA" id="ARBA00022781"/>
    </source>
</evidence>
<feature type="transmembrane region" description="Helical" evidence="11">
    <location>
        <begin position="140"/>
        <end position="159"/>
    </location>
</feature>
<feature type="transmembrane region" description="Helical" evidence="11">
    <location>
        <begin position="196"/>
        <end position="216"/>
    </location>
</feature>
<dbReference type="GO" id="GO:0045259">
    <property type="term" value="C:proton-transporting ATP synthase complex"/>
    <property type="evidence" value="ECO:0007669"/>
    <property type="project" value="UniProtKB-KW"/>
</dbReference>
<feature type="transmembrane region" description="Helical" evidence="11">
    <location>
        <begin position="222"/>
        <end position="247"/>
    </location>
</feature>
<evidence type="ECO:0000256" key="4">
    <source>
        <dbReference type="ARBA" id="ARBA00022547"/>
    </source>
</evidence>
<dbReference type="InterPro" id="IPR035908">
    <property type="entry name" value="F0_ATP_A_sf"/>
</dbReference>
<reference evidence="13 14" key="1">
    <citation type="submission" date="2019-11" db="EMBL/GenBank/DDBJ databases">
        <title>Draft genome sequences of five Paenibacillus species of dairy origin.</title>
        <authorList>
            <person name="Olajide A.M."/>
            <person name="Chen S."/>
            <person name="Lapointe G."/>
        </authorList>
    </citation>
    <scope>NUCLEOTIDE SEQUENCE [LARGE SCALE GENOMIC DNA]</scope>
    <source>
        <strain evidence="13 14">2CS3</strain>
    </source>
</reference>
<dbReference type="PROSITE" id="PS00449">
    <property type="entry name" value="ATPASE_A"/>
    <property type="match status" value="1"/>
</dbReference>
<sequence length="260" mass="29331">MHHFPVWQIGGLNIDLSTFLGIIVSCLIVFILARLSVRNLSVTNPSKMQNFMEWVIEFVHGIIASTMPLNRVKPYVALGMTIIMFIFVSNLLGLPFGLVFSYTEPLSFLGYPIITEEMIHNAHGGHGYELAWWKSPTADVSVTFGLAIIVFFLIHYLGLKQNTKHYLKHYFEPFWFFFPLNVIKEISKPLTLGLRLYANIFAGEVLIATILMAGIAGTPLLMAWQGFSIFVGAIQAFLFTILTMVYISQATVHDESHDSH</sequence>
<dbReference type="AlphaFoldDB" id="A0A7X2ZCG0"/>
<proteinExistence type="inferred from homology"/>
<evidence type="ECO:0000256" key="11">
    <source>
        <dbReference type="HAMAP-Rule" id="MF_01393"/>
    </source>
</evidence>
<protein>
    <recommendedName>
        <fullName evidence="11 12">ATP synthase subunit a</fullName>
    </recommendedName>
    <alternativeName>
        <fullName evidence="11">ATP synthase F0 sector subunit a</fullName>
    </alternativeName>
    <alternativeName>
        <fullName evidence="11">F-ATPase subunit 6</fullName>
    </alternativeName>
</protein>
<dbReference type="GO" id="GO:0005886">
    <property type="term" value="C:plasma membrane"/>
    <property type="evidence" value="ECO:0007669"/>
    <property type="project" value="UniProtKB-SubCell"/>
</dbReference>
<dbReference type="CDD" id="cd00310">
    <property type="entry name" value="ATP-synt_Fo_a_6"/>
    <property type="match status" value="1"/>
</dbReference>
<evidence type="ECO:0000256" key="3">
    <source>
        <dbReference type="ARBA" id="ARBA00022448"/>
    </source>
</evidence>
<dbReference type="HAMAP" id="MF_01393">
    <property type="entry name" value="ATP_synth_a_bact"/>
    <property type="match status" value="1"/>
</dbReference>
<comment type="similarity">
    <text evidence="2 11 12">Belongs to the ATPase A chain family.</text>
</comment>
<dbReference type="RefSeq" id="WP_054796274.1">
    <property type="nucleotide sequence ID" value="NZ_JARTHJ010000079.1"/>
</dbReference>
<dbReference type="InterPro" id="IPR023011">
    <property type="entry name" value="ATP_synth_F0_asu_AS"/>
</dbReference>
<keyword evidence="7 11" id="KW-1133">Transmembrane helix</keyword>
<keyword evidence="8 11" id="KW-0406">Ion transport</keyword>
<keyword evidence="14" id="KW-1185">Reference proteome</keyword>
<keyword evidence="5 11" id="KW-0812">Transmembrane</keyword>
<dbReference type="Proteomes" id="UP000450917">
    <property type="component" value="Unassembled WGS sequence"/>
</dbReference>
<keyword evidence="9 11" id="KW-0472">Membrane</keyword>
<dbReference type="Gene3D" id="1.20.120.220">
    <property type="entry name" value="ATP synthase, F0 complex, subunit A"/>
    <property type="match status" value="1"/>
</dbReference>
<dbReference type="InterPro" id="IPR000568">
    <property type="entry name" value="ATP_synth_F0_asu"/>
</dbReference>
<dbReference type="SUPFAM" id="SSF81336">
    <property type="entry name" value="F1F0 ATP synthase subunit A"/>
    <property type="match status" value="1"/>
</dbReference>
<dbReference type="InterPro" id="IPR045082">
    <property type="entry name" value="ATP_syn_F0_a_bact/chloroplast"/>
</dbReference>
<dbReference type="PANTHER" id="PTHR42823:SF3">
    <property type="entry name" value="ATP SYNTHASE SUBUNIT A, CHLOROPLASTIC"/>
    <property type="match status" value="1"/>
</dbReference>
<evidence type="ECO:0000256" key="12">
    <source>
        <dbReference type="RuleBase" id="RU000483"/>
    </source>
</evidence>
<keyword evidence="10 11" id="KW-0066">ATP synthesis</keyword>
<name>A0A7X2ZCG0_9BACL</name>